<evidence type="ECO:0008006" key="3">
    <source>
        <dbReference type="Google" id="ProtNLM"/>
    </source>
</evidence>
<accession>A0A803PQV7</accession>
<dbReference type="OMA" id="CELESIC"/>
<name>A0A803PQV7_CANSA</name>
<dbReference type="AlphaFoldDB" id="A0A803PQV7"/>
<dbReference type="EMBL" id="UZAU01000430">
    <property type="status" value="NOT_ANNOTATED_CDS"/>
    <property type="molecule type" value="Genomic_DNA"/>
</dbReference>
<dbReference type="Gramene" id="evm.model.05.546">
    <property type="protein sequence ID" value="cds.evm.model.05.546"/>
    <property type="gene ID" value="evm.TU.05.546"/>
</dbReference>
<evidence type="ECO:0000313" key="1">
    <source>
        <dbReference type="EnsemblPlants" id="cds.evm.model.05.546"/>
    </source>
</evidence>
<reference evidence="1" key="2">
    <citation type="submission" date="2021-03" db="UniProtKB">
        <authorList>
            <consortium name="EnsemblPlants"/>
        </authorList>
    </citation>
    <scope>IDENTIFICATION</scope>
</reference>
<proteinExistence type="predicted"/>
<dbReference type="Proteomes" id="UP000596661">
    <property type="component" value="Chromosome 5"/>
</dbReference>
<evidence type="ECO:0000313" key="2">
    <source>
        <dbReference type="Proteomes" id="UP000596661"/>
    </source>
</evidence>
<dbReference type="EnsemblPlants" id="evm.model.05.546">
    <property type="protein sequence ID" value="cds.evm.model.05.546"/>
    <property type="gene ID" value="evm.TU.05.546"/>
</dbReference>
<organism evidence="1 2">
    <name type="scientific">Cannabis sativa</name>
    <name type="common">Hemp</name>
    <name type="synonym">Marijuana</name>
    <dbReference type="NCBI Taxonomy" id="3483"/>
    <lineage>
        <taxon>Eukaryota</taxon>
        <taxon>Viridiplantae</taxon>
        <taxon>Streptophyta</taxon>
        <taxon>Embryophyta</taxon>
        <taxon>Tracheophyta</taxon>
        <taxon>Spermatophyta</taxon>
        <taxon>Magnoliopsida</taxon>
        <taxon>eudicotyledons</taxon>
        <taxon>Gunneridae</taxon>
        <taxon>Pentapetalae</taxon>
        <taxon>rosids</taxon>
        <taxon>fabids</taxon>
        <taxon>Rosales</taxon>
        <taxon>Cannabaceae</taxon>
        <taxon>Cannabis</taxon>
    </lineage>
</organism>
<protein>
    <recommendedName>
        <fullName evidence="3">Reverse transcriptase</fullName>
    </recommendedName>
</protein>
<reference evidence="1" key="1">
    <citation type="submission" date="2018-11" db="EMBL/GenBank/DDBJ databases">
        <authorList>
            <person name="Grassa J C."/>
        </authorList>
    </citation>
    <scope>NUCLEOTIDE SEQUENCE [LARGE SCALE GENOMIC DNA]</scope>
</reference>
<dbReference type="PANTHER" id="PTHR33116">
    <property type="entry name" value="REVERSE TRANSCRIPTASE ZINC-BINDING DOMAIN-CONTAINING PROTEIN-RELATED-RELATED"/>
    <property type="match status" value="1"/>
</dbReference>
<sequence>MEYLSRILKRVGDKRDFAFHDRCDALKLNHLSFADDVLLFCRGDYKSIILLLQGLKLFSASSGLQPNKAKSAIYCSNMPESDITRILEASGFSKQQIPFRYLGIPICSKRITKQECTVLTEKMTARIRSWSTRHISFAGRAVLINSVLTAIHSYWCQILRLPKQVICELESICRAFLWKGQYMMHGAGLVAWENVCQAKIAGGSGIKRAGEWNSALFKCVWALANKEDNLWVKWVHAVYIKEENWWEYQSPSQGSWYWKQIVAAKNQLRDLVDVWLTHEKYKIS</sequence>
<keyword evidence="2" id="KW-1185">Reference proteome</keyword>
<dbReference type="PANTHER" id="PTHR33116:SF84">
    <property type="entry name" value="RNA-DIRECTED DNA POLYMERASE"/>
    <property type="match status" value="1"/>
</dbReference>